<organism evidence="1 2">
    <name type="scientific">Trinickia dinghuensis</name>
    <dbReference type="NCBI Taxonomy" id="2291023"/>
    <lineage>
        <taxon>Bacteria</taxon>
        <taxon>Pseudomonadati</taxon>
        <taxon>Pseudomonadota</taxon>
        <taxon>Betaproteobacteria</taxon>
        <taxon>Burkholderiales</taxon>
        <taxon>Burkholderiaceae</taxon>
        <taxon>Trinickia</taxon>
    </lineage>
</organism>
<protein>
    <submittedName>
        <fullName evidence="1">Uncharacterized protein</fullName>
    </submittedName>
</protein>
<proteinExistence type="predicted"/>
<comment type="caution">
    <text evidence="1">The sequence shown here is derived from an EMBL/GenBank/DDBJ whole genome shotgun (WGS) entry which is preliminary data.</text>
</comment>
<dbReference type="Proteomes" id="UP000256838">
    <property type="component" value="Unassembled WGS sequence"/>
</dbReference>
<accession>A0A3D8JPC7</accession>
<gene>
    <name evidence="1" type="ORF">DWV00_33345</name>
</gene>
<reference evidence="1 2" key="1">
    <citation type="submission" date="2018-08" db="EMBL/GenBank/DDBJ databases">
        <title>Paraburkholderia sp. DHOM06 isolated from forest soil.</title>
        <authorList>
            <person name="Gao Z.-H."/>
            <person name="Qiu L.-H."/>
        </authorList>
    </citation>
    <scope>NUCLEOTIDE SEQUENCE [LARGE SCALE GENOMIC DNA]</scope>
    <source>
        <strain evidence="1 2">DHOM06</strain>
    </source>
</reference>
<evidence type="ECO:0000313" key="2">
    <source>
        <dbReference type="Proteomes" id="UP000256838"/>
    </source>
</evidence>
<keyword evidence="2" id="KW-1185">Reference proteome</keyword>
<evidence type="ECO:0000313" key="1">
    <source>
        <dbReference type="EMBL" id="RDU94566.1"/>
    </source>
</evidence>
<dbReference type="RefSeq" id="WP_115537871.1">
    <property type="nucleotide sequence ID" value="NZ_QRGA01000034.1"/>
</dbReference>
<dbReference type="EMBL" id="QRGA01000034">
    <property type="protein sequence ID" value="RDU94566.1"/>
    <property type="molecule type" value="Genomic_DNA"/>
</dbReference>
<sequence length="70" mass="7946">MRVKANISATEFPQQGARAGKRVLVCFHHDTSRAIEGVVLRDDAEEPFRRVIHLDDGRVVLDTECQFQPL</sequence>
<name>A0A3D8JPC7_9BURK</name>
<dbReference type="OrthoDB" id="3035865at2"/>
<dbReference type="AlphaFoldDB" id="A0A3D8JPC7"/>